<dbReference type="Proteomes" id="UP000053593">
    <property type="component" value="Unassembled WGS sequence"/>
</dbReference>
<proteinExistence type="predicted"/>
<keyword evidence="1" id="KW-0812">Transmembrane</keyword>
<keyword evidence="3" id="KW-1185">Reference proteome</keyword>
<feature type="transmembrane region" description="Helical" evidence="1">
    <location>
        <begin position="182"/>
        <end position="204"/>
    </location>
</feature>
<feature type="transmembrane region" description="Helical" evidence="1">
    <location>
        <begin position="228"/>
        <end position="253"/>
    </location>
</feature>
<feature type="transmembrane region" description="Helical" evidence="1">
    <location>
        <begin position="265"/>
        <end position="282"/>
    </location>
</feature>
<dbReference type="HOGENOM" id="CLU_044614_9_2_1"/>
<name>A0A0D0CVZ3_9AGAR</name>
<reference evidence="2 3" key="1">
    <citation type="submission" date="2014-04" db="EMBL/GenBank/DDBJ databases">
        <title>Evolutionary Origins and Diversification of the Mycorrhizal Mutualists.</title>
        <authorList>
            <consortium name="DOE Joint Genome Institute"/>
            <consortium name="Mycorrhizal Genomics Consortium"/>
            <person name="Kohler A."/>
            <person name="Kuo A."/>
            <person name="Nagy L.G."/>
            <person name="Floudas D."/>
            <person name="Copeland A."/>
            <person name="Barry K.W."/>
            <person name="Cichocki N."/>
            <person name="Veneault-Fourrey C."/>
            <person name="LaButti K."/>
            <person name="Lindquist E.A."/>
            <person name="Lipzen A."/>
            <person name="Lundell T."/>
            <person name="Morin E."/>
            <person name="Murat C."/>
            <person name="Riley R."/>
            <person name="Ohm R."/>
            <person name="Sun H."/>
            <person name="Tunlid A."/>
            <person name="Henrissat B."/>
            <person name="Grigoriev I.V."/>
            <person name="Hibbett D.S."/>
            <person name="Martin F."/>
        </authorList>
    </citation>
    <scope>NUCLEOTIDE SEQUENCE [LARGE SCALE GENOMIC DNA]</scope>
    <source>
        <strain evidence="2 3">FD-317 M1</strain>
    </source>
</reference>
<accession>A0A0D0CVZ3</accession>
<dbReference type="AlphaFoldDB" id="A0A0D0CVZ3"/>
<organism evidence="2 3">
    <name type="scientific">Collybiopsis luxurians FD-317 M1</name>
    <dbReference type="NCBI Taxonomy" id="944289"/>
    <lineage>
        <taxon>Eukaryota</taxon>
        <taxon>Fungi</taxon>
        <taxon>Dikarya</taxon>
        <taxon>Basidiomycota</taxon>
        <taxon>Agaricomycotina</taxon>
        <taxon>Agaricomycetes</taxon>
        <taxon>Agaricomycetidae</taxon>
        <taxon>Agaricales</taxon>
        <taxon>Marasmiineae</taxon>
        <taxon>Omphalotaceae</taxon>
        <taxon>Collybiopsis</taxon>
        <taxon>Collybiopsis luxurians</taxon>
    </lineage>
</organism>
<keyword evidence="1" id="KW-0472">Membrane</keyword>
<evidence type="ECO:0000313" key="3">
    <source>
        <dbReference type="Proteomes" id="UP000053593"/>
    </source>
</evidence>
<dbReference type="EMBL" id="KN834776">
    <property type="protein sequence ID" value="KIK60228.1"/>
    <property type="molecule type" value="Genomic_DNA"/>
</dbReference>
<dbReference type="OrthoDB" id="3259206at2759"/>
<feature type="transmembrane region" description="Helical" evidence="1">
    <location>
        <begin position="137"/>
        <end position="162"/>
    </location>
</feature>
<evidence type="ECO:0000256" key="1">
    <source>
        <dbReference type="SAM" id="Phobius"/>
    </source>
</evidence>
<sequence>MALNSIEEHEHALFLLYRSIIAALTQTFVYGIYAVLVPVSTYIMLRRGLATRARKVLYGMIIFMFIQSTASWIASISALIQLIQVWFLAADPDVGTEPHYTVLFSALMSINYILTDGVVVWRAWVLCSADGTKALTVCLLILCLGIVSVITTVAIRIALVVINTQTGILFDRLNHGINATQVATLVFSILTNSIATSLISIKAWRCRDEIQENMDAATGTNARIGKTFALLIETGVLYTLSCIMVLIFTVIPLKEGTLGDVYTPVNTQLAGIYPVAVLLLVTHNQSLNRTVRAFASGVEQTGIHVTTKQLASTIQFERRSVILISVGSAMSGGSNHLDGNTHHFNKPYMSLPSIPSSKITWGEFRESV</sequence>
<evidence type="ECO:0000313" key="2">
    <source>
        <dbReference type="EMBL" id="KIK60228.1"/>
    </source>
</evidence>
<gene>
    <name evidence="2" type="ORF">GYMLUDRAFT_615342</name>
</gene>
<keyword evidence="1" id="KW-1133">Transmembrane helix</keyword>
<protein>
    <submittedName>
        <fullName evidence="2">Uncharacterized protein</fullName>
    </submittedName>
</protein>
<feature type="transmembrane region" description="Helical" evidence="1">
    <location>
        <begin position="103"/>
        <end position="125"/>
    </location>
</feature>
<feature type="transmembrane region" description="Helical" evidence="1">
    <location>
        <begin position="20"/>
        <end position="45"/>
    </location>
</feature>
<feature type="transmembrane region" description="Helical" evidence="1">
    <location>
        <begin position="57"/>
        <end position="83"/>
    </location>
</feature>